<dbReference type="Proteomes" id="UP000031278">
    <property type="component" value="Unassembled WGS sequence"/>
</dbReference>
<dbReference type="NCBIfam" id="NF038017">
    <property type="entry name" value="ABC_perm1"/>
    <property type="match status" value="1"/>
</dbReference>
<evidence type="ECO:0000256" key="5">
    <source>
        <dbReference type="RuleBase" id="RU363032"/>
    </source>
</evidence>
<dbReference type="CDD" id="cd06261">
    <property type="entry name" value="TM_PBP2"/>
    <property type="match status" value="1"/>
</dbReference>
<keyword evidence="2 5" id="KW-0812">Transmembrane</keyword>
<dbReference type="GO" id="GO:0055085">
    <property type="term" value="P:transmembrane transport"/>
    <property type="evidence" value="ECO:0007669"/>
    <property type="project" value="InterPro"/>
</dbReference>
<keyword evidence="3 5" id="KW-1133">Transmembrane helix</keyword>
<reference evidence="7 8" key="1">
    <citation type="submission" date="2014-12" db="EMBL/GenBank/DDBJ databases">
        <title>Genome sequencing of Photobacterium gaetbulicola AD005a.</title>
        <authorList>
            <person name="Adrian T.G.S."/>
            <person name="Chan K.G."/>
        </authorList>
    </citation>
    <scope>NUCLEOTIDE SEQUENCE [LARGE SCALE GENOMIC DNA]</scope>
    <source>
        <strain evidence="7 8">AD005a</strain>
    </source>
</reference>
<dbReference type="FunFam" id="1.10.3720.10:FF:000140">
    <property type="entry name" value="ABC transporter, permease protein"/>
    <property type="match status" value="1"/>
</dbReference>
<dbReference type="RefSeq" id="WP_039461292.1">
    <property type="nucleotide sequence ID" value="NZ_JWLZ01000152.1"/>
</dbReference>
<dbReference type="InterPro" id="IPR049783">
    <property type="entry name" value="ABC_perm_TupB-like"/>
</dbReference>
<feature type="transmembrane region" description="Helical" evidence="5">
    <location>
        <begin position="103"/>
        <end position="122"/>
    </location>
</feature>
<feature type="transmembrane region" description="Helical" evidence="5">
    <location>
        <begin position="20"/>
        <end position="52"/>
    </location>
</feature>
<feature type="domain" description="ABC transmembrane type-1" evidence="6">
    <location>
        <begin position="25"/>
        <end position="221"/>
    </location>
</feature>
<dbReference type="PROSITE" id="PS50928">
    <property type="entry name" value="ABC_TM1"/>
    <property type="match status" value="1"/>
</dbReference>
<evidence type="ECO:0000256" key="1">
    <source>
        <dbReference type="ARBA" id="ARBA00004651"/>
    </source>
</evidence>
<evidence type="ECO:0000313" key="7">
    <source>
        <dbReference type="EMBL" id="KHT63785.1"/>
    </source>
</evidence>
<accession>A0A0B9GGB2</accession>
<evidence type="ECO:0000259" key="6">
    <source>
        <dbReference type="PROSITE" id="PS50928"/>
    </source>
</evidence>
<evidence type="ECO:0000256" key="3">
    <source>
        <dbReference type="ARBA" id="ARBA00022989"/>
    </source>
</evidence>
<sequence>MDIWQTTHQAIQLLFSGDAALWGIVGVSFSVSLLAISIVLLPALLISFALAYGRFPGRWLILSLFNTCQSIPTVVIGLLLYMLLSRAGPLGDWKMLFTQQAMILGQMLICLPILVSMMHAAFQNSDKRAWETSLTLGASLPRAFMSLMWESRFPLLAAIIAAFSRVITEVGCSMMVGGNILNSTRNIPTAIALESSKGAFAQGVALGMVLLILALGLNFFLSVARGKAHLRTN</sequence>
<organism evidence="7 8">
    <name type="scientific">Photobacterium gaetbulicola</name>
    <dbReference type="NCBI Taxonomy" id="1295392"/>
    <lineage>
        <taxon>Bacteria</taxon>
        <taxon>Pseudomonadati</taxon>
        <taxon>Pseudomonadota</taxon>
        <taxon>Gammaproteobacteria</taxon>
        <taxon>Vibrionales</taxon>
        <taxon>Vibrionaceae</taxon>
        <taxon>Photobacterium</taxon>
    </lineage>
</organism>
<dbReference type="PANTHER" id="PTHR43632">
    <property type="entry name" value="PERMEASE COMPONENT OF TUNGSTATE ABC TRANSPORTER"/>
    <property type="match status" value="1"/>
</dbReference>
<keyword evidence="4 5" id="KW-0472">Membrane</keyword>
<dbReference type="AlphaFoldDB" id="A0A0B9GGB2"/>
<evidence type="ECO:0000256" key="2">
    <source>
        <dbReference type="ARBA" id="ARBA00022692"/>
    </source>
</evidence>
<dbReference type="InterPro" id="IPR000515">
    <property type="entry name" value="MetI-like"/>
</dbReference>
<protein>
    <submittedName>
        <fullName evidence="7">ABC transporter permease</fullName>
    </submittedName>
</protein>
<name>A0A0B9GGB2_9GAMM</name>
<feature type="transmembrane region" description="Helical" evidence="5">
    <location>
        <begin position="59"/>
        <end position="83"/>
    </location>
</feature>
<comment type="caution">
    <text evidence="7">The sequence shown here is derived from an EMBL/GenBank/DDBJ whole genome shotgun (WGS) entry which is preliminary data.</text>
</comment>
<dbReference type="EMBL" id="JWLZ01000152">
    <property type="protein sequence ID" value="KHT63785.1"/>
    <property type="molecule type" value="Genomic_DNA"/>
</dbReference>
<proteinExistence type="inferred from homology"/>
<dbReference type="SUPFAM" id="SSF161098">
    <property type="entry name" value="MetI-like"/>
    <property type="match status" value="1"/>
</dbReference>
<dbReference type="Gene3D" id="1.10.3720.10">
    <property type="entry name" value="MetI-like"/>
    <property type="match status" value="1"/>
</dbReference>
<comment type="similarity">
    <text evidence="5">Belongs to the binding-protein-dependent transport system permease family.</text>
</comment>
<evidence type="ECO:0000313" key="8">
    <source>
        <dbReference type="Proteomes" id="UP000031278"/>
    </source>
</evidence>
<dbReference type="InterPro" id="IPR035906">
    <property type="entry name" value="MetI-like_sf"/>
</dbReference>
<feature type="transmembrane region" description="Helical" evidence="5">
    <location>
        <begin position="155"/>
        <end position="180"/>
    </location>
</feature>
<keyword evidence="5" id="KW-0813">Transport</keyword>
<dbReference type="Pfam" id="PF00528">
    <property type="entry name" value="BPD_transp_1"/>
    <property type="match status" value="1"/>
</dbReference>
<dbReference type="PANTHER" id="PTHR43632:SF1">
    <property type="entry name" value="PERMEASE COMPONENT OF TUNGSTATE ABC TRANSPORTER"/>
    <property type="match status" value="1"/>
</dbReference>
<feature type="transmembrane region" description="Helical" evidence="5">
    <location>
        <begin position="200"/>
        <end position="221"/>
    </location>
</feature>
<gene>
    <name evidence="7" type="ORF">RJ45_10625</name>
</gene>
<evidence type="ECO:0000256" key="4">
    <source>
        <dbReference type="ARBA" id="ARBA00023136"/>
    </source>
</evidence>
<comment type="subcellular location">
    <subcellularLocation>
        <location evidence="1 5">Cell membrane</location>
        <topology evidence="1 5">Multi-pass membrane protein</topology>
    </subcellularLocation>
</comment>
<dbReference type="GO" id="GO:0005886">
    <property type="term" value="C:plasma membrane"/>
    <property type="evidence" value="ECO:0007669"/>
    <property type="project" value="UniProtKB-SubCell"/>
</dbReference>